<dbReference type="PROSITE" id="PS51819">
    <property type="entry name" value="VOC"/>
    <property type="match status" value="1"/>
</dbReference>
<keyword evidence="3" id="KW-1185">Reference proteome</keyword>
<evidence type="ECO:0000313" key="3">
    <source>
        <dbReference type="Proteomes" id="UP000007089"/>
    </source>
</evidence>
<gene>
    <name evidence="2" type="ordered locus">A2cp1_1978</name>
</gene>
<dbReference type="InterPro" id="IPR004360">
    <property type="entry name" value="Glyas_Fos-R_dOase_dom"/>
</dbReference>
<dbReference type="GO" id="GO:0051213">
    <property type="term" value="F:dioxygenase activity"/>
    <property type="evidence" value="ECO:0007669"/>
    <property type="project" value="UniProtKB-KW"/>
</dbReference>
<protein>
    <submittedName>
        <fullName evidence="2">Glyoxalase/bleomycin resistance protein/dioxygenase</fullName>
    </submittedName>
</protein>
<dbReference type="EMBL" id="CP001359">
    <property type="protein sequence ID" value="ACL65319.1"/>
    <property type="molecule type" value="Genomic_DNA"/>
</dbReference>
<dbReference type="SUPFAM" id="SSF54593">
    <property type="entry name" value="Glyoxalase/Bleomycin resistance protein/Dihydroxybiphenyl dioxygenase"/>
    <property type="match status" value="1"/>
</dbReference>
<dbReference type="InterPro" id="IPR050383">
    <property type="entry name" value="GlyoxalaseI/FosfomycinResist"/>
</dbReference>
<dbReference type="Proteomes" id="UP000007089">
    <property type="component" value="Chromosome"/>
</dbReference>
<dbReference type="Pfam" id="PF00903">
    <property type="entry name" value="Glyoxalase"/>
    <property type="match status" value="1"/>
</dbReference>
<dbReference type="InterPro" id="IPR037523">
    <property type="entry name" value="VOC_core"/>
</dbReference>
<dbReference type="InterPro" id="IPR029068">
    <property type="entry name" value="Glyas_Bleomycin-R_OHBP_Dase"/>
</dbReference>
<feature type="domain" description="VOC" evidence="1">
    <location>
        <begin position="18"/>
        <end position="149"/>
    </location>
</feature>
<accession>B8J820</accession>
<name>B8J820_ANAD2</name>
<evidence type="ECO:0000259" key="1">
    <source>
        <dbReference type="PROSITE" id="PS51819"/>
    </source>
</evidence>
<reference evidence="2" key="1">
    <citation type="submission" date="2009-01" db="EMBL/GenBank/DDBJ databases">
        <title>Complete sequence of Anaeromyxobacter dehalogenans 2CP-1.</title>
        <authorList>
            <consortium name="US DOE Joint Genome Institute"/>
            <person name="Lucas S."/>
            <person name="Copeland A."/>
            <person name="Lapidus A."/>
            <person name="Glavina del Rio T."/>
            <person name="Dalin E."/>
            <person name="Tice H."/>
            <person name="Bruce D."/>
            <person name="Goodwin L."/>
            <person name="Pitluck S."/>
            <person name="Saunders E."/>
            <person name="Brettin T."/>
            <person name="Detter J.C."/>
            <person name="Han C."/>
            <person name="Larimer F."/>
            <person name="Land M."/>
            <person name="Hauser L."/>
            <person name="Kyrpides N."/>
            <person name="Ovchinnikova G."/>
            <person name="Beliaev A.S."/>
            <person name="Richardson P."/>
        </authorList>
    </citation>
    <scope>NUCLEOTIDE SEQUENCE</scope>
    <source>
        <strain evidence="2">2CP-1</strain>
    </source>
</reference>
<dbReference type="KEGG" id="acp:A2cp1_1978"/>
<dbReference type="Gene3D" id="3.10.180.10">
    <property type="entry name" value="2,3-Dihydroxybiphenyl 1,2-Dioxygenase, domain 1"/>
    <property type="match status" value="1"/>
</dbReference>
<dbReference type="PANTHER" id="PTHR21366">
    <property type="entry name" value="GLYOXALASE FAMILY PROTEIN"/>
    <property type="match status" value="1"/>
</dbReference>
<sequence>MWWRPARARGYPPRVPPALHHLAIQCADLSRCERFYREVLGLEVLRRWPREEGGGDRSVWLALGEGQFLALERAEEAPAPRPWRDGKPGLHLVALRIGPDERWAWEDRLEEAGVQVVHRTRWTIYVLDPEGNRIGLSHHPHDAAGGERP</sequence>
<evidence type="ECO:0000313" key="2">
    <source>
        <dbReference type="EMBL" id="ACL65319.1"/>
    </source>
</evidence>
<dbReference type="PANTHER" id="PTHR21366:SF31">
    <property type="entry name" value="METALLOTHIOL TRANSFERASE FOSB"/>
    <property type="match status" value="1"/>
</dbReference>
<dbReference type="HOGENOM" id="CLU_143437_0_0_7"/>
<dbReference type="AlphaFoldDB" id="B8J820"/>
<organism evidence="2 3">
    <name type="scientific">Anaeromyxobacter dehalogenans (strain ATCC BAA-258 / DSM 21875 / 2CP-1)</name>
    <dbReference type="NCBI Taxonomy" id="455488"/>
    <lineage>
        <taxon>Bacteria</taxon>
        <taxon>Pseudomonadati</taxon>
        <taxon>Myxococcota</taxon>
        <taxon>Myxococcia</taxon>
        <taxon>Myxococcales</taxon>
        <taxon>Cystobacterineae</taxon>
        <taxon>Anaeromyxobacteraceae</taxon>
        <taxon>Anaeromyxobacter</taxon>
    </lineage>
</organism>
<proteinExistence type="predicted"/>